<proteinExistence type="predicted"/>
<evidence type="ECO:0000256" key="2">
    <source>
        <dbReference type="ARBA" id="ARBA00023082"/>
    </source>
</evidence>
<dbReference type="InterPro" id="IPR013325">
    <property type="entry name" value="RNA_pol_sigma_r2"/>
</dbReference>
<dbReference type="GeneID" id="97536675"/>
<keyword evidence="3" id="KW-0804">Transcription</keyword>
<evidence type="ECO:0000256" key="3">
    <source>
        <dbReference type="ARBA" id="ARBA00023163"/>
    </source>
</evidence>
<protein>
    <submittedName>
        <fullName evidence="5">RNA polymerase sigma-H factor</fullName>
    </submittedName>
</protein>
<feature type="domain" description="RNA polymerase sigma-70 region 2" evidence="4">
    <location>
        <begin position="40"/>
        <end position="99"/>
    </location>
</feature>
<dbReference type="RefSeq" id="WP_021123237.1">
    <property type="nucleotide sequence ID" value="NZ_CDNJ01000003.1"/>
</dbReference>
<keyword evidence="1" id="KW-0805">Transcription regulation</keyword>
<evidence type="ECO:0000256" key="1">
    <source>
        <dbReference type="ARBA" id="ARBA00023015"/>
    </source>
</evidence>
<evidence type="ECO:0000313" key="6">
    <source>
        <dbReference type="Proteomes" id="UP000032811"/>
    </source>
</evidence>
<sequence>MIKSNILNKVRGFDIGKELSVEETLIKQSQWGNDDAFEKLIDRYEGYLYKMAFLYVKNEQDAMDIYQETVLKAYLNITKLKDRKAFKTWITKILVNNVYTKNNQVKKIQENHIKLDTKEFNNYKVKNKMVYDNVTSENIYKIGYHDTNEFLTIKFKNFKNKKDSEVTEFKVNISNYK</sequence>
<dbReference type="InterPro" id="IPR039425">
    <property type="entry name" value="RNA_pol_sigma-70-like"/>
</dbReference>
<organism evidence="5 6">
    <name type="scientific">Paraclostridium sordellii</name>
    <name type="common">Clostridium sordellii</name>
    <dbReference type="NCBI Taxonomy" id="1505"/>
    <lineage>
        <taxon>Bacteria</taxon>
        <taxon>Bacillati</taxon>
        <taxon>Bacillota</taxon>
        <taxon>Clostridia</taxon>
        <taxon>Peptostreptococcales</taxon>
        <taxon>Peptostreptococcaceae</taxon>
        <taxon>Paraclostridium</taxon>
    </lineage>
</organism>
<dbReference type="Pfam" id="PF04542">
    <property type="entry name" value="Sigma70_r2"/>
    <property type="match status" value="1"/>
</dbReference>
<dbReference type="EMBL" id="LN679998">
    <property type="protein sequence ID" value="CEJ72914.1"/>
    <property type="molecule type" value="Genomic_DNA"/>
</dbReference>
<dbReference type="Proteomes" id="UP000032811">
    <property type="component" value="Chromosome 1"/>
</dbReference>
<accession>A0ABM9RLM6</accession>
<dbReference type="SUPFAM" id="SSF88946">
    <property type="entry name" value="Sigma2 domain of RNA polymerase sigma factors"/>
    <property type="match status" value="1"/>
</dbReference>
<dbReference type="PANTHER" id="PTHR43133:SF51">
    <property type="entry name" value="RNA POLYMERASE SIGMA FACTOR"/>
    <property type="match status" value="1"/>
</dbReference>
<dbReference type="PANTHER" id="PTHR43133">
    <property type="entry name" value="RNA POLYMERASE ECF-TYPE SIGMA FACTO"/>
    <property type="match status" value="1"/>
</dbReference>
<keyword evidence="6" id="KW-1185">Reference proteome</keyword>
<reference evidence="5 6" key="1">
    <citation type="submission" date="2014-11" db="EMBL/GenBank/DDBJ databases">
        <authorList>
            <person name="Aslett M.A."/>
            <person name="De Silva N."/>
        </authorList>
    </citation>
    <scope>NUCLEOTIDE SEQUENCE [LARGE SCALE GENOMIC DNA]</scope>
    <source>
        <strain evidence="5 6">ATCC9714</strain>
    </source>
</reference>
<keyword evidence="2" id="KW-0731">Sigma factor</keyword>
<gene>
    <name evidence="5" type="ORF">ATCC9714_08021</name>
</gene>
<dbReference type="InterPro" id="IPR007627">
    <property type="entry name" value="RNA_pol_sigma70_r2"/>
</dbReference>
<name>A0ABM9RLM6_PARSO</name>
<dbReference type="Gene3D" id="1.10.1740.10">
    <property type="match status" value="1"/>
</dbReference>
<evidence type="ECO:0000313" key="5">
    <source>
        <dbReference type="EMBL" id="CEJ72914.1"/>
    </source>
</evidence>
<evidence type="ECO:0000259" key="4">
    <source>
        <dbReference type="Pfam" id="PF04542"/>
    </source>
</evidence>